<dbReference type="SMART" id="SM00862">
    <property type="entry name" value="Trans_reg_C"/>
    <property type="match status" value="1"/>
</dbReference>
<dbReference type="InterPro" id="IPR005158">
    <property type="entry name" value="BTAD"/>
</dbReference>
<accession>A0A841CHV5</accession>
<sequence length="1001" mass="106242">MEFSVLGPVEVRSADGAVVHVGGPRPRAVLVMLLLDPGRPVGLARLVAGQYGDDPPAEAANAVQAQVSRLRRALGGLVEFSGGGYRIAVRPDDVDVHVFERLARDGRRSLAAGRAPEAVAVLREALGLWRGPALADLPHGDASAARLEELKLAVTEDLVDAELAAGDGSPVARLRSLVEQHPLRERFREQLVRALHAEGRTAEALAEFERARRLLADELGADPTPGLAAAHLAVLRAEQPVPVVRRVPPAQLTSFVGREAELARLAAERARLVTVFGPGGTGKTRLAVESAGPDACFVDLSALDAAADAADAGDAVPLAVLAASGLRESGFRPGPADPVERLVAALDQDLLLVLDNCEHVVGAVAALVRALLTRCPRLRVLATSREPLGLTGETLLPLEPLATAAPDVSQAPAVRLFADRAAAVRPGFAVDGSTVDAVAAICAALDGLPLAIELAAARLRQFTVAEIAERLAGHGRFRLLSRGDRTAAERHRTLHAVVAWSWDLLGGRERRLARRFSVFAGAASLAAVEEVCGDEDDVLADLVDRSLVTVVDGRYRMSHTIRLFCAQRLEEAGEQDELRRRHAAYYLALARRADPHLRGAEQLTWLARLSAEHDDLMAALRWADRETGMRLVAALAAYWWLSGRRGQVGEAAAALLDGDVPEGLEEEYVSCVVHARPRPAAGHWSRARRLVATREMRYPFGLALWGMVAGPPDDLAADAGRLLGDDPWNAALGRFSSALLAVMRGAPAEGERGMREALDAFRVLGERWGTAQSSDWLAQLAGWRGEWASAHERWDEALGLFEVLGATEECAELHCHRGRCLIRQGDLAAAHAQFTRAAALFARPAAEAVLGLGEVARLRGDLRLAADLIGRARAEEGGAPWMTARALTASARLAELSGDRDEAARWHDEALAVVRSPALATELAAVVEGRAGLALLDGAADRAALLLGTAVALRGTAEVGDPDAARVADGARALVGAEVFAEAYARGAAMSRDEALTALGV</sequence>
<evidence type="ECO:0000256" key="3">
    <source>
        <dbReference type="PROSITE-ProRule" id="PRU01091"/>
    </source>
</evidence>
<gene>
    <name evidence="5" type="ORF">FHS29_004720</name>
</gene>
<proteinExistence type="inferred from homology"/>
<dbReference type="Gene3D" id="1.10.10.10">
    <property type="entry name" value="Winged helix-like DNA-binding domain superfamily/Winged helix DNA-binding domain"/>
    <property type="match status" value="1"/>
</dbReference>
<feature type="DNA-binding region" description="OmpR/PhoB-type" evidence="3">
    <location>
        <begin position="1"/>
        <end position="89"/>
    </location>
</feature>
<dbReference type="InterPro" id="IPR016032">
    <property type="entry name" value="Sig_transdc_resp-reg_C-effctor"/>
</dbReference>
<dbReference type="InterPro" id="IPR011990">
    <property type="entry name" value="TPR-like_helical_dom_sf"/>
</dbReference>
<keyword evidence="2 3" id="KW-0238">DNA-binding</keyword>
<evidence type="ECO:0000313" key="5">
    <source>
        <dbReference type="EMBL" id="MBB5958112.1"/>
    </source>
</evidence>
<dbReference type="Proteomes" id="UP000547510">
    <property type="component" value="Unassembled WGS sequence"/>
</dbReference>
<protein>
    <submittedName>
        <fullName evidence="5">Putative ATPase</fullName>
    </submittedName>
</protein>
<comment type="similarity">
    <text evidence="1">Belongs to the AfsR/DnrI/RedD regulatory family.</text>
</comment>
<dbReference type="PANTHER" id="PTHR47691:SF3">
    <property type="entry name" value="HTH-TYPE TRANSCRIPTIONAL REGULATOR RV0890C-RELATED"/>
    <property type="match status" value="1"/>
</dbReference>
<evidence type="ECO:0000256" key="1">
    <source>
        <dbReference type="ARBA" id="ARBA00005820"/>
    </source>
</evidence>
<evidence type="ECO:0000259" key="4">
    <source>
        <dbReference type="PROSITE" id="PS51755"/>
    </source>
</evidence>
<dbReference type="RefSeq" id="WP_184693779.1">
    <property type="nucleotide sequence ID" value="NZ_JACHJN010000007.1"/>
</dbReference>
<name>A0A841CHV5_9PSEU</name>
<dbReference type="GO" id="GO:0000160">
    <property type="term" value="P:phosphorelay signal transduction system"/>
    <property type="evidence" value="ECO:0007669"/>
    <property type="project" value="InterPro"/>
</dbReference>
<organism evidence="5 6">
    <name type="scientific">Saccharothrix tamanrassetensis</name>
    <dbReference type="NCBI Taxonomy" id="1051531"/>
    <lineage>
        <taxon>Bacteria</taxon>
        <taxon>Bacillati</taxon>
        <taxon>Actinomycetota</taxon>
        <taxon>Actinomycetes</taxon>
        <taxon>Pseudonocardiales</taxon>
        <taxon>Pseudonocardiaceae</taxon>
        <taxon>Saccharothrix</taxon>
    </lineage>
</organism>
<reference evidence="5 6" key="1">
    <citation type="submission" date="2020-08" db="EMBL/GenBank/DDBJ databases">
        <title>Genomic Encyclopedia of Type Strains, Phase III (KMG-III): the genomes of soil and plant-associated and newly described type strains.</title>
        <authorList>
            <person name="Whitman W."/>
        </authorList>
    </citation>
    <scope>NUCLEOTIDE SEQUENCE [LARGE SCALE GENOMIC DNA]</scope>
    <source>
        <strain evidence="5 6">CECT 8640</strain>
    </source>
</reference>
<evidence type="ECO:0000256" key="2">
    <source>
        <dbReference type="ARBA" id="ARBA00023125"/>
    </source>
</evidence>
<dbReference type="SUPFAM" id="SSF52540">
    <property type="entry name" value="P-loop containing nucleoside triphosphate hydrolases"/>
    <property type="match status" value="1"/>
</dbReference>
<dbReference type="Pfam" id="PF03704">
    <property type="entry name" value="BTAD"/>
    <property type="match status" value="1"/>
</dbReference>
<dbReference type="SUPFAM" id="SSF48452">
    <property type="entry name" value="TPR-like"/>
    <property type="match status" value="2"/>
</dbReference>
<dbReference type="InterPro" id="IPR036388">
    <property type="entry name" value="WH-like_DNA-bd_sf"/>
</dbReference>
<feature type="domain" description="OmpR/PhoB-type" evidence="4">
    <location>
        <begin position="1"/>
        <end position="89"/>
    </location>
</feature>
<dbReference type="PROSITE" id="PS51755">
    <property type="entry name" value="OMPR_PHOB"/>
    <property type="match status" value="1"/>
</dbReference>
<dbReference type="PRINTS" id="PR00364">
    <property type="entry name" value="DISEASERSIST"/>
</dbReference>
<comment type="caution">
    <text evidence="5">The sequence shown here is derived from an EMBL/GenBank/DDBJ whole genome shotgun (WGS) entry which is preliminary data.</text>
</comment>
<keyword evidence="6" id="KW-1185">Reference proteome</keyword>
<dbReference type="GO" id="GO:0003677">
    <property type="term" value="F:DNA binding"/>
    <property type="evidence" value="ECO:0007669"/>
    <property type="project" value="UniProtKB-UniRule"/>
</dbReference>
<dbReference type="EMBL" id="JACHJN010000007">
    <property type="protein sequence ID" value="MBB5958112.1"/>
    <property type="molecule type" value="Genomic_DNA"/>
</dbReference>
<dbReference type="SMART" id="SM01043">
    <property type="entry name" value="BTAD"/>
    <property type="match status" value="1"/>
</dbReference>
<dbReference type="SUPFAM" id="SSF46894">
    <property type="entry name" value="C-terminal effector domain of the bipartite response regulators"/>
    <property type="match status" value="1"/>
</dbReference>
<dbReference type="GO" id="GO:0006355">
    <property type="term" value="P:regulation of DNA-templated transcription"/>
    <property type="evidence" value="ECO:0007669"/>
    <property type="project" value="InterPro"/>
</dbReference>
<dbReference type="AlphaFoldDB" id="A0A841CHV5"/>
<evidence type="ECO:0000313" key="6">
    <source>
        <dbReference type="Proteomes" id="UP000547510"/>
    </source>
</evidence>
<dbReference type="InterPro" id="IPR027417">
    <property type="entry name" value="P-loop_NTPase"/>
</dbReference>
<dbReference type="Gene3D" id="1.25.40.10">
    <property type="entry name" value="Tetratricopeptide repeat domain"/>
    <property type="match status" value="2"/>
</dbReference>
<dbReference type="PANTHER" id="PTHR47691">
    <property type="entry name" value="REGULATOR-RELATED"/>
    <property type="match status" value="1"/>
</dbReference>
<dbReference type="InterPro" id="IPR001867">
    <property type="entry name" value="OmpR/PhoB-type_DNA-bd"/>
</dbReference>
<dbReference type="CDD" id="cd15831">
    <property type="entry name" value="BTAD"/>
    <property type="match status" value="1"/>
</dbReference>